<evidence type="ECO:0008006" key="4">
    <source>
        <dbReference type="Google" id="ProtNLM"/>
    </source>
</evidence>
<evidence type="ECO:0000313" key="2">
    <source>
        <dbReference type="EMBL" id="ALM13123.1"/>
    </source>
</evidence>
<accession>A0A0S1SUV8</accession>
<organism evidence="2 3">
    <name type="scientific">Candidatus Peribacter riflensis</name>
    <dbReference type="NCBI Taxonomy" id="1735162"/>
    <lineage>
        <taxon>Bacteria</taxon>
        <taxon>Candidatus Peregrinibacteriota</taxon>
        <taxon>Candidatus Peribacteria</taxon>
        <taxon>Candidatus Peribacterales</taxon>
        <taxon>Candidatus Peribacteraceae</taxon>
        <taxon>Candidatus Peribacter</taxon>
    </lineage>
</organism>
<protein>
    <recommendedName>
        <fullName evidence="4">Lipoprotein</fullName>
    </recommendedName>
</protein>
<evidence type="ECO:0000256" key="1">
    <source>
        <dbReference type="SAM" id="SignalP"/>
    </source>
</evidence>
<dbReference type="KEGG" id="prf:PeribacterA2_0432"/>
<proteinExistence type="predicted"/>
<dbReference type="PROSITE" id="PS51257">
    <property type="entry name" value="PROKAR_LIPOPROTEIN"/>
    <property type="match status" value="1"/>
</dbReference>
<keyword evidence="1" id="KW-0732">Signal</keyword>
<accession>A0A0S1ST78</accession>
<dbReference type="STRING" id="1735162.PeribacterB2_0431"/>
<dbReference type="Proteomes" id="UP000069135">
    <property type="component" value="Chromosome"/>
</dbReference>
<sequence>MKRLPVFLLLGSSLLLTACWEKTPPAFLPEGVQTMTGTLIPAEISTLRRGSHLLTEGGKRLCFVESTSVNLRSLEGKNVVIRGVFEANSDPTLLPVLVAEDAQTVEKDQQSVSLPAFDLKGQAPRSWMMATQAGATVFVLEGSATPLISISLAKQTPLPSDGVPFTIAGKHAIRRTDRESGTEIMAVERGADLLTLTFTPPKAPEEAEVLRAQWMAFLSSLQFGATASSRSGSATSGAADGAPCGGTAGILCPPGQYCAITDFKENIGRCRSVSAPAGSSPGVQ</sequence>
<gene>
    <name evidence="2" type="ORF">PeribacterD1_0432</name>
</gene>
<reference evidence="2 3" key="2">
    <citation type="journal article" date="2016" name="PeerJ">
        <title>Analysis of five complete genome sequences for members of the class Peribacteria in the recently recognized Peregrinibacteria bacterial phylum.</title>
        <authorList>
            <person name="Anantharaman K."/>
            <person name="Brown C.T."/>
            <person name="Burstein D."/>
            <person name="Castelle C.J."/>
            <person name="Probst A.J."/>
            <person name="Thomas B.C."/>
            <person name="Williams K.H."/>
            <person name="Banfield J.F."/>
        </authorList>
    </citation>
    <scope>NUCLEOTIDE SEQUENCE [LARGE SCALE GENOMIC DNA]</scope>
    <source>
        <strain evidence="2">RIFOXYD1_FULL_PER-ii_59_16</strain>
    </source>
</reference>
<feature type="chain" id="PRO_5009797904" description="Lipoprotein" evidence="1">
    <location>
        <begin position="19"/>
        <end position="284"/>
    </location>
</feature>
<dbReference type="AlphaFoldDB" id="A0A0S1ST78"/>
<dbReference type="EMBL" id="CP013065">
    <property type="protein sequence ID" value="ALM13123.1"/>
    <property type="molecule type" value="Genomic_DNA"/>
</dbReference>
<feature type="signal peptide" evidence="1">
    <location>
        <begin position="1"/>
        <end position="18"/>
    </location>
</feature>
<reference evidence="3" key="1">
    <citation type="submission" date="2015-10" db="EMBL/GenBank/DDBJ databases">
        <title>Analysis of five complete genome sequences for members of the class Peribacteria in the recently recognized Peregrinibacteria bacterial phylum.</title>
        <authorList>
            <person name="Anantharaman K."/>
            <person name="Brown C.T."/>
            <person name="Burstein D."/>
            <person name="Castelle C.J."/>
            <person name="Probst A.J."/>
            <person name="Thomas B.C."/>
            <person name="Williams K.H."/>
            <person name="Banfield J.F."/>
        </authorList>
    </citation>
    <scope>NUCLEOTIDE SEQUENCE [LARGE SCALE GENOMIC DNA]</scope>
</reference>
<accession>A0A0S1SH75</accession>
<name>A0A0S1ST78_9BACT</name>
<evidence type="ECO:0000313" key="3">
    <source>
        <dbReference type="Proteomes" id="UP000069135"/>
    </source>
</evidence>